<feature type="transmembrane region" description="Helical" evidence="9">
    <location>
        <begin position="93"/>
        <end position="119"/>
    </location>
</feature>
<dbReference type="EC" id="2.3.1.269" evidence="9"/>
<keyword evidence="5 9" id="KW-0812">Transmembrane</keyword>
<organism evidence="11 12">
    <name type="scientific">Koribacter versatilis (strain Ellin345)</name>
    <dbReference type="NCBI Taxonomy" id="204669"/>
    <lineage>
        <taxon>Bacteria</taxon>
        <taxon>Pseudomonadati</taxon>
        <taxon>Acidobacteriota</taxon>
        <taxon>Terriglobia</taxon>
        <taxon>Terriglobales</taxon>
        <taxon>Candidatus Korobacteraceae</taxon>
        <taxon>Candidatus Korobacter</taxon>
    </lineage>
</organism>
<comment type="pathway">
    <text evidence="9">Protein modification; lipoprotein biosynthesis (N-acyl transfer).</text>
</comment>
<comment type="catalytic activity">
    <reaction evidence="9">
        <text>N-terminal S-1,2-diacyl-sn-glyceryl-L-cysteinyl-[lipoprotein] + a glycerophospholipid = N-acyl-S-1,2-diacyl-sn-glyceryl-L-cysteinyl-[lipoprotein] + a 2-acyl-sn-glycero-3-phospholipid + H(+)</text>
        <dbReference type="Rhea" id="RHEA:48228"/>
        <dbReference type="Rhea" id="RHEA-COMP:14681"/>
        <dbReference type="Rhea" id="RHEA-COMP:14684"/>
        <dbReference type="ChEBI" id="CHEBI:15378"/>
        <dbReference type="ChEBI" id="CHEBI:136912"/>
        <dbReference type="ChEBI" id="CHEBI:140656"/>
        <dbReference type="ChEBI" id="CHEBI:140657"/>
        <dbReference type="ChEBI" id="CHEBI:140660"/>
        <dbReference type="EC" id="2.3.1.269"/>
    </reaction>
</comment>
<evidence type="ECO:0000313" key="11">
    <source>
        <dbReference type="EMBL" id="ABF41342.1"/>
    </source>
</evidence>
<feature type="transmembrane region" description="Helical" evidence="9">
    <location>
        <begin position="61"/>
        <end position="81"/>
    </location>
</feature>
<evidence type="ECO:0000256" key="9">
    <source>
        <dbReference type="HAMAP-Rule" id="MF_01148"/>
    </source>
</evidence>
<evidence type="ECO:0000256" key="4">
    <source>
        <dbReference type="ARBA" id="ARBA00022679"/>
    </source>
</evidence>
<dbReference type="RefSeq" id="WP_011523143.1">
    <property type="nucleotide sequence ID" value="NC_008009.1"/>
</dbReference>
<feature type="transmembrane region" description="Helical" evidence="9">
    <location>
        <begin position="176"/>
        <end position="197"/>
    </location>
</feature>
<dbReference type="KEGG" id="aba:Acid345_2341"/>
<reference evidence="11 12" key="1">
    <citation type="journal article" date="2009" name="Appl. Environ. Microbiol.">
        <title>Three genomes from the phylum Acidobacteria provide insight into the lifestyles of these microorganisms in soils.</title>
        <authorList>
            <person name="Ward N.L."/>
            <person name="Challacombe J.F."/>
            <person name="Janssen P.H."/>
            <person name="Henrissat B."/>
            <person name="Coutinho P.M."/>
            <person name="Wu M."/>
            <person name="Xie G."/>
            <person name="Haft D.H."/>
            <person name="Sait M."/>
            <person name="Badger J."/>
            <person name="Barabote R.D."/>
            <person name="Bradley B."/>
            <person name="Brettin T.S."/>
            <person name="Brinkac L.M."/>
            <person name="Bruce D."/>
            <person name="Creasy T."/>
            <person name="Daugherty S.C."/>
            <person name="Davidsen T.M."/>
            <person name="DeBoy R.T."/>
            <person name="Detter J.C."/>
            <person name="Dodson R.J."/>
            <person name="Durkin A.S."/>
            <person name="Ganapathy A."/>
            <person name="Gwinn-Giglio M."/>
            <person name="Han C.S."/>
            <person name="Khouri H."/>
            <person name="Kiss H."/>
            <person name="Kothari S.P."/>
            <person name="Madupu R."/>
            <person name="Nelson K.E."/>
            <person name="Nelson W.C."/>
            <person name="Paulsen I."/>
            <person name="Penn K."/>
            <person name="Ren Q."/>
            <person name="Rosovitz M.J."/>
            <person name="Selengut J.D."/>
            <person name="Shrivastava S."/>
            <person name="Sullivan S.A."/>
            <person name="Tapia R."/>
            <person name="Thompson L.S."/>
            <person name="Watkins K.L."/>
            <person name="Yang Q."/>
            <person name="Yu C."/>
            <person name="Zafar N."/>
            <person name="Zhou L."/>
            <person name="Kuske C.R."/>
        </authorList>
    </citation>
    <scope>NUCLEOTIDE SEQUENCE [LARGE SCALE GENOMIC DNA]</scope>
    <source>
        <strain evidence="11 12">Ellin345</strain>
    </source>
</reference>
<dbReference type="InterPro" id="IPR036526">
    <property type="entry name" value="C-N_Hydrolase_sf"/>
</dbReference>
<name>Q1IP58_KORVE</name>
<dbReference type="EnsemblBacteria" id="ABF41342">
    <property type="protein sequence ID" value="ABF41342"/>
    <property type="gene ID" value="Acid345_2341"/>
</dbReference>
<evidence type="ECO:0000256" key="7">
    <source>
        <dbReference type="ARBA" id="ARBA00023136"/>
    </source>
</evidence>
<keyword evidence="7 9" id="KW-0472">Membrane</keyword>
<dbReference type="Proteomes" id="UP000002432">
    <property type="component" value="Chromosome"/>
</dbReference>
<dbReference type="GO" id="GO:0016410">
    <property type="term" value="F:N-acyltransferase activity"/>
    <property type="evidence" value="ECO:0007669"/>
    <property type="project" value="UniProtKB-UniRule"/>
</dbReference>
<dbReference type="CDD" id="cd07571">
    <property type="entry name" value="ALP_N-acyl_transferase"/>
    <property type="match status" value="1"/>
</dbReference>
<protein>
    <recommendedName>
        <fullName evidence="9">Apolipoprotein N-acyltransferase</fullName>
        <shortName evidence="9">ALP N-acyltransferase</shortName>
        <ecNumber evidence="9">2.3.1.269</ecNumber>
    </recommendedName>
</protein>
<keyword evidence="3 9" id="KW-1003">Cell membrane</keyword>
<dbReference type="PANTHER" id="PTHR38686">
    <property type="entry name" value="APOLIPOPROTEIN N-ACYLTRANSFERASE"/>
    <property type="match status" value="1"/>
</dbReference>
<comment type="function">
    <text evidence="9">Catalyzes the phospholipid dependent N-acylation of the N-terminal cysteine of apolipoprotein, the last step in lipoprotein maturation.</text>
</comment>
<dbReference type="PANTHER" id="PTHR38686:SF1">
    <property type="entry name" value="APOLIPOPROTEIN N-ACYLTRANSFERASE"/>
    <property type="match status" value="1"/>
</dbReference>
<evidence type="ECO:0000313" key="12">
    <source>
        <dbReference type="Proteomes" id="UP000002432"/>
    </source>
</evidence>
<evidence type="ECO:0000256" key="8">
    <source>
        <dbReference type="ARBA" id="ARBA00023315"/>
    </source>
</evidence>
<dbReference type="GO" id="GO:0042158">
    <property type="term" value="P:lipoprotein biosynthetic process"/>
    <property type="evidence" value="ECO:0007669"/>
    <property type="project" value="UniProtKB-UniRule"/>
</dbReference>
<dbReference type="AlphaFoldDB" id="Q1IP58"/>
<evidence type="ECO:0000256" key="2">
    <source>
        <dbReference type="ARBA" id="ARBA00010065"/>
    </source>
</evidence>
<feature type="transmembrane region" description="Helical" evidence="9">
    <location>
        <begin position="204"/>
        <end position="221"/>
    </location>
</feature>
<dbReference type="Pfam" id="PF20154">
    <property type="entry name" value="LNT_N"/>
    <property type="match status" value="1"/>
</dbReference>
<keyword evidence="8 9" id="KW-0012">Acyltransferase</keyword>
<comment type="similarity">
    <text evidence="2 9">Belongs to the CN hydrolase family. Apolipoprotein N-acyltransferase subfamily.</text>
</comment>
<dbReference type="Pfam" id="PF00795">
    <property type="entry name" value="CN_hydrolase"/>
    <property type="match status" value="1"/>
</dbReference>
<dbReference type="STRING" id="204669.Acid345_2341"/>
<dbReference type="InterPro" id="IPR004563">
    <property type="entry name" value="Apolipo_AcylTrfase"/>
</dbReference>
<gene>
    <name evidence="9" type="primary">lnt</name>
    <name evidence="11" type="ordered locus">Acid345_2341</name>
</gene>
<feature type="transmembrane region" description="Helical" evidence="9">
    <location>
        <begin position="131"/>
        <end position="149"/>
    </location>
</feature>
<sequence length="526" mass="58078">MAVLSGVLQVLIFPRPALYFLCWIAVAPLIIAILRARDPDAVQLLAEGGSSFLAPASLKQGFFLGYASGIVWYLGSCYWVFHVMHLYGGLNVFVSAILLIMFAMYLGLYHGLFGILLALSARKRQGYSLRALVLAPFLWVSVELARTYVTGFPWNLLGTAQVDNIPLARIATFTGVYGLSFEIALVNAAFAAAALVARRQRATMLVAAICATIGLQVWRLVPMQAPPPNRYAVLVQENIPVKDIEWTEPALNSTLADLAKFSVAPNNATADDPGLIIWPESPAPFFVTDYHFRGAMMNIARETHSYVIAGSIGIENTGREDVQPNVYNSAVLITPDAKWSARYDKNHLVPFGEYVPFASLLSFAKSLTHEVGTFKPGHERKLLDLGKQQVGVFICYESIFPNEVRQFADNGADLFINISNDGWFGDTGAPGQHLNMARMRAIENERWLLRSTNTGITASIDPYGRIAAVQPRNVRAYMQAPYAYLSGKTFYTEHGDWFPICCVIISLAALVIRHRPEAEMPQPQPV</sequence>
<dbReference type="InterPro" id="IPR003010">
    <property type="entry name" value="C-N_Hydrolase"/>
</dbReference>
<proteinExistence type="inferred from homology"/>
<dbReference type="UniPathway" id="UPA00666"/>
<dbReference type="EMBL" id="CP000360">
    <property type="protein sequence ID" value="ABF41342.1"/>
    <property type="molecule type" value="Genomic_DNA"/>
</dbReference>
<evidence type="ECO:0000256" key="1">
    <source>
        <dbReference type="ARBA" id="ARBA00004651"/>
    </source>
</evidence>
<dbReference type="HOGENOM" id="CLU_019563_1_2_0"/>
<comment type="subcellular location">
    <subcellularLocation>
        <location evidence="9">Cell inner membrane</location>
        <topology evidence="9">Multi-pass membrane protein</topology>
    </subcellularLocation>
    <subcellularLocation>
        <location evidence="1">Cell membrane</location>
        <topology evidence="1">Multi-pass membrane protein</topology>
    </subcellularLocation>
</comment>
<evidence type="ECO:0000256" key="3">
    <source>
        <dbReference type="ARBA" id="ARBA00022475"/>
    </source>
</evidence>
<dbReference type="GO" id="GO:0005886">
    <property type="term" value="C:plasma membrane"/>
    <property type="evidence" value="ECO:0007669"/>
    <property type="project" value="UniProtKB-SubCell"/>
</dbReference>
<dbReference type="SUPFAM" id="SSF56317">
    <property type="entry name" value="Carbon-nitrogen hydrolase"/>
    <property type="match status" value="1"/>
</dbReference>
<evidence type="ECO:0000256" key="5">
    <source>
        <dbReference type="ARBA" id="ARBA00022692"/>
    </source>
</evidence>
<dbReference type="HAMAP" id="MF_01148">
    <property type="entry name" value="Lnt"/>
    <property type="match status" value="1"/>
</dbReference>
<feature type="domain" description="CN hydrolase" evidence="10">
    <location>
        <begin position="235"/>
        <end position="487"/>
    </location>
</feature>
<accession>Q1IP58</accession>
<dbReference type="InterPro" id="IPR045378">
    <property type="entry name" value="LNT_N"/>
</dbReference>
<feature type="transmembrane region" description="Helical" evidence="9">
    <location>
        <begin position="17"/>
        <end position="34"/>
    </location>
</feature>
<dbReference type="NCBIfam" id="TIGR00546">
    <property type="entry name" value="lnt"/>
    <property type="match status" value="1"/>
</dbReference>
<evidence type="ECO:0000259" key="10">
    <source>
        <dbReference type="PROSITE" id="PS50263"/>
    </source>
</evidence>
<dbReference type="eggNOG" id="COG0815">
    <property type="taxonomic scope" value="Bacteria"/>
</dbReference>
<dbReference type="OrthoDB" id="9811121at2"/>
<keyword evidence="6 9" id="KW-1133">Transmembrane helix</keyword>
<keyword evidence="9" id="KW-0997">Cell inner membrane</keyword>
<keyword evidence="12" id="KW-1185">Reference proteome</keyword>
<keyword evidence="4 9" id="KW-0808">Transferase</keyword>
<dbReference type="PROSITE" id="PS50263">
    <property type="entry name" value="CN_HYDROLASE"/>
    <property type="match status" value="1"/>
</dbReference>
<evidence type="ECO:0000256" key="6">
    <source>
        <dbReference type="ARBA" id="ARBA00022989"/>
    </source>
</evidence>
<dbReference type="Gene3D" id="3.60.110.10">
    <property type="entry name" value="Carbon-nitrogen hydrolase"/>
    <property type="match status" value="1"/>
</dbReference>